<dbReference type="RefSeq" id="XP_024586166.1">
    <property type="nucleotide sequence ID" value="XM_024721026.1"/>
</dbReference>
<dbReference type="GeneID" id="36402596"/>
<evidence type="ECO:0000313" key="3">
    <source>
        <dbReference type="Proteomes" id="UP000054928"/>
    </source>
</evidence>
<dbReference type="EMBL" id="CCYD01003092">
    <property type="protein sequence ID" value="CEG49797.1"/>
    <property type="molecule type" value="Genomic_DNA"/>
</dbReference>
<reference evidence="3" key="1">
    <citation type="submission" date="2014-09" db="EMBL/GenBank/DDBJ databases">
        <authorList>
            <person name="Sharma Rahul"/>
            <person name="Thines Marco"/>
        </authorList>
    </citation>
    <scope>NUCLEOTIDE SEQUENCE [LARGE SCALE GENOMIC DNA]</scope>
</reference>
<feature type="compositionally biased region" description="Low complexity" evidence="1">
    <location>
        <begin position="20"/>
        <end position="29"/>
    </location>
</feature>
<feature type="compositionally biased region" description="Basic and acidic residues" evidence="1">
    <location>
        <begin position="108"/>
        <end position="120"/>
    </location>
</feature>
<accession>A0A0P1B5S9</accession>
<feature type="region of interest" description="Disordered" evidence="1">
    <location>
        <begin position="1"/>
        <end position="137"/>
    </location>
</feature>
<organism evidence="2 3">
    <name type="scientific">Plasmopara halstedii</name>
    <name type="common">Downy mildew of sunflower</name>
    <dbReference type="NCBI Taxonomy" id="4781"/>
    <lineage>
        <taxon>Eukaryota</taxon>
        <taxon>Sar</taxon>
        <taxon>Stramenopiles</taxon>
        <taxon>Oomycota</taxon>
        <taxon>Peronosporomycetes</taxon>
        <taxon>Peronosporales</taxon>
        <taxon>Peronosporaceae</taxon>
        <taxon>Plasmopara</taxon>
    </lineage>
</organism>
<proteinExistence type="predicted"/>
<keyword evidence="3" id="KW-1185">Reference proteome</keyword>
<dbReference type="Proteomes" id="UP000054928">
    <property type="component" value="Unassembled WGS sequence"/>
</dbReference>
<feature type="compositionally biased region" description="Basic and acidic residues" evidence="1">
    <location>
        <begin position="63"/>
        <end position="85"/>
    </location>
</feature>
<evidence type="ECO:0000256" key="1">
    <source>
        <dbReference type="SAM" id="MobiDB-lite"/>
    </source>
</evidence>
<sequence>MVTRSHPKCPQRSLSREYSDSLSSDGSSYHLRQGRRSSCSTRDQSRSPSPYRQRNNRRRKRRQDFANKSKDLSVNEGNNHHEERSAGPSRRIAPNTAALTSLLLGTTRSRDRMDEGERERAKKKLKDLDGVNVMAQQ</sequence>
<protein>
    <submittedName>
        <fullName evidence="2">Uncharacterized protein</fullName>
    </submittedName>
</protein>
<feature type="compositionally biased region" description="Low complexity" evidence="1">
    <location>
        <begin position="96"/>
        <end position="107"/>
    </location>
</feature>
<name>A0A0P1B5S9_PLAHL</name>
<evidence type="ECO:0000313" key="2">
    <source>
        <dbReference type="EMBL" id="CEG49797.1"/>
    </source>
</evidence>
<dbReference type="AlphaFoldDB" id="A0A0P1B5S9"/>